<keyword evidence="5 10" id="KW-0863">Zinc-finger</keyword>
<protein>
    <recommendedName>
        <fullName evidence="18">CHD3-type chromatin-remodeling factor PICKLE</fullName>
    </recommendedName>
</protein>
<dbReference type="InterPro" id="IPR023780">
    <property type="entry name" value="Chromo_domain"/>
</dbReference>
<keyword evidence="7" id="KW-0862">Zinc</keyword>
<dbReference type="GO" id="GO:0140658">
    <property type="term" value="F:ATP-dependent chromatin remodeler activity"/>
    <property type="evidence" value="ECO:0007669"/>
    <property type="project" value="TreeGrafter"/>
</dbReference>
<evidence type="ECO:0000259" key="12">
    <source>
        <dbReference type="PROSITE" id="PS50013"/>
    </source>
</evidence>
<dbReference type="GO" id="GO:0016887">
    <property type="term" value="F:ATP hydrolysis activity"/>
    <property type="evidence" value="ECO:0007669"/>
    <property type="project" value="TreeGrafter"/>
</dbReference>
<dbReference type="SMART" id="SM00298">
    <property type="entry name" value="CHROMO"/>
    <property type="match status" value="2"/>
</dbReference>
<dbReference type="InterPro" id="IPR000330">
    <property type="entry name" value="SNF2_N"/>
</dbReference>
<feature type="region of interest" description="Disordered" evidence="11">
    <location>
        <begin position="1310"/>
        <end position="1338"/>
    </location>
</feature>
<dbReference type="InterPro" id="IPR019786">
    <property type="entry name" value="Zinc_finger_PHD-type_CS"/>
</dbReference>
<keyword evidence="8" id="KW-0067">ATP-binding</keyword>
<feature type="domain" description="Helicase C-terminal" evidence="15">
    <location>
        <begin position="733"/>
        <end position="884"/>
    </location>
</feature>
<dbReference type="SUPFAM" id="SSF54160">
    <property type="entry name" value="Chromo domain-like"/>
    <property type="match status" value="2"/>
</dbReference>
<evidence type="ECO:0000256" key="6">
    <source>
        <dbReference type="ARBA" id="ARBA00022801"/>
    </source>
</evidence>
<evidence type="ECO:0000256" key="2">
    <source>
        <dbReference type="ARBA" id="ARBA00022723"/>
    </source>
</evidence>
<dbReference type="InterPro" id="IPR014001">
    <property type="entry name" value="Helicase_ATP-bd"/>
</dbReference>
<dbReference type="Gene3D" id="3.40.50.300">
    <property type="entry name" value="P-loop containing nucleotide triphosphate hydrolases"/>
    <property type="match status" value="1"/>
</dbReference>
<dbReference type="CDD" id="cd18659">
    <property type="entry name" value="CD2_tandem"/>
    <property type="match status" value="1"/>
</dbReference>
<keyword evidence="3" id="KW-0677">Repeat</keyword>
<feature type="region of interest" description="Disordered" evidence="11">
    <location>
        <begin position="1"/>
        <end position="39"/>
    </location>
</feature>
<dbReference type="Proteomes" id="UP001445335">
    <property type="component" value="Unassembled WGS sequence"/>
</dbReference>
<keyword evidence="6" id="KW-0378">Hydrolase</keyword>
<evidence type="ECO:0000313" key="16">
    <source>
        <dbReference type="EMBL" id="KAK9827617.1"/>
    </source>
</evidence>
<dbReference type="GO" id="GO:0005634">
    <property type="term" value="C:nucleus"/>
    <property type="evidence" value="ECO:0007669"/>
    <property type="project" value="UniProtKB-SubCell"/>
</dbReference>
<feature type="region of interest" description="Disordered" evidence="11">
    <location>
        <begin position="362"/>
        <end position="389"/>
    </location>
</feature>
<dbReference type="SMART" id="SM00249">
    <property type="entry name" value="PHD"/>
    <property type="match status" value="1"/>
</dbReference>
<organism evidence="16 17">
    <name type="scientific">Elliptochloris bilobata</name>
    <dbReference type="NCBI Taxonomy" id="381761"/>
    <lineage>
        <taxon>Eukaryota</taxon>
        <taxon>Viridiplantae</taxon>
        <taxon>Chlorophyta</taxon>
        <taxon>core chlorophytes</taxon>
        <taxon>Trebouxiophyceae</taxon>
        <taxon>Trebouxiophyceae incertae sedis</taxon>
        <taxon>Elliptochloris clade</taxon>
        <taxon>Elliptochloris</taxon>
    </lineage>
</organism>
<feature type="compositionally biased region" description="Acidic residues" evidence="11">
    <location>
        <begin position="17"/>
        <end position="27"/>
    </location>
</feature>
<evidence type="ECO:0000259" key="15">
    <source>
        <dbReference type="PROSITE" id="PS51194"/>
    </source>
</evidence>
<dbReference type="Gene3D" id="3.40.50.10810">
    <property type="entry name" value="Tandem AAA-ATPase domain"/>
    <property type="match status" value="1"/>
</dbReference>
<dbReference type="GO" id="GO:0000785">
    <property type="term" value="C:chromatin"/>
    <property type="evidence" value="ECO:0007669"/>
    <property type="project" value="TreeGrafter"/>
</dbReference>
<keyword evidence="4" id="KW-0547">Nucleotide-binding</keyword>
<dbReference type="CDD" id="cd15532">
    <property type="entry name" value="PHD2_CHD_II"/>
    <property type="match status" value="1"/>
</dbReference>
<dbReference type="SMART" id="SM00490">
    <property type="entry name" value="HELICc"/>
    <property type="match status" value="1"/>
</dbReference>
<dbReference type="SUPFAM" id="SSF52540">
    <property type="entry name" value="P-loop containing nucleoside triphosphate hydrolases"/>
    <property type="match status" value="2"/>
</dbReference>
<dbReference type="GO" id="GO:0042393">
    <property type="term" value="F:histone binding"/>
    <property type="evidence" value="ECO:0007669"/>
    <property type="project" value="TreeGrafter"/>
</dbReference>
<dbReference type="GO" id="GO:0003682">
    <property type="term" value="F:chromatin binding"/>
    <property type="evidence" value="ECO:0007669"/>
    <property type="project" value="TreeGrafter"/>
</dbReference>
<dbReference type="Pfam" id="PF00271">
    <property type="entry name" value="Helicase_C"/>
    <property type="match status" value="1"/>
</dbReference>
<dbReference type="GO" id="GO:0008270">
    <property type="term" value="F:zinc ion binding"/>
    <property type="evidence" value="ECO:0007669"/>
    <property type="project" value="UniProtKB-KW"/>
</dbReference>
<dbReference type="InterPro" id="IPR019787">
    <property type="entry name" value="Znf_PHD-finger"/>
</dbReference>
<evidence type="ECO:0000256" key="5">
    <source>
        <dbReference type="ARBA" id="ARBA00022771"/>
    </source>
</evidence>
<dbReference type="PROSITE" id="PS50016">
    <property type="entry name" value="ZF_PHD_2"/>
    <property type="match status" value="1"/>
</dbReference>
<dbReference type="InterPro" id="IPR027417">
    <property type="entry name" value="P-loop_NTPase"/>
</dbReference>
<reference evidence="16 17" key="1">
    <citation type="journal article" date="2024" name="Nat. Commun.">
        <title>Phylogenomics reveals the evolutionary origins of lichenization in chlorophyte algae.</title>
        <authorList>
            <person name="Puginier C."/>
            <person name="Libourel C."/>
            <person name="Otte J."/>
            <person name="Skaloud P."/>
            <person name="Haon M."/>
            <person name="Grisel S."/>
            <person name="Petersen M."/>
            <person name="Berrin J.G."/>
            <person name="Delaux P.M."/>
            <person name="Dal Grande F."/>
            <person name="Keller J."/>
        </authorList>
    </citation>
    <scope>NUCLEOTIDE SEQUENCE [LARGE SCALE GENOMIC DNA]</scope>
    <source>
        <strain evidence="16 17">SAG 245.80</strain>
    </source>
</reference>
<evidence type="ECO:0000313" key="17">
    <source>
        <dbReference type="Proteomes" id="UP001445335"/>
    </source>
</evidence>
<dbReference type="InterPro" id="IPR049730">
    <property type="entry name" value="SNF2/RAD54-like_C"/>
</dbReference>
<evidence type="ECO:0000256" key="10">
    <source>
        <dbReference type="PROSITE-ProRule" id="PRU00146"/>
    </source>
</evidence>
<accession>A0AAW1R1N6</accession>
<feature type="domain" description="Chromo" evidence="12">
    <location>
        <begin position="298"/>
        <end position="361"/>
    </location>
</feature>
<feature type="domain" description="Helicase ATP-binding" evidence="14">
    <location>
        <begin position="415"/>
        <end position="593"/>
    </location>
</feature>
<dbReference type="Gene3D" id="2.40.50.40">
    <property type="match status" value="2"/>
</dbReference>
<comment type="caution">
    <text evidence="16">The sequence shown here is derived from an EMBL/GenBank/DDBJ whole genome shotgun (WGS) entry which is preliminary data.</text>
</comment>
<dbReference type="Gene3D" id="3.30.40.10">
    <property type="entry name" value="Zinc/RING finger domain, C3HC4 (zinc finger)"/>
    <property type="match status" value="1"/>
</dbReference>
<evidence type="ECO:0008006" key="18">
    <source>
        <dbReference type="Google" id="ProtNLM"/>
    </source>
</evidence>
<evidence type="ECO:0000256" key="11">
    <source>
        <dbReference type="SAM" id="MobiDB-lite"/>
    </source>
</evidence>
<dbReference type="GO" id="GO:0003677">
    <property type="term" value="F:DNA binding"/>
    <property type="evidence" value="ECO:0007669"/>
    <property type="project" value="TreeGrafter"/>
</dbReference>
<keyword evidence="17" id="KW-1185">Reference proteome</keyword>
<dbReference type="CDD" id="cd18793">
    <property type="entry name" value="SF2_C_SNF"/>
    <property type="match status" value="1"/>
</dbReference>
<keyword evidence="2" id="KW-0479">Metal-binding</keyword>
<dbReference type="InterPro" id="IPR038718">
    <property type="entry name" value="SNF2-like_sf"/>
</dbReference>
<evidence type="ECO:0000256" key="4">
    <source>
        <dbReference type="ARBA" id="ARBA00022741"/>
    </source>
</evidence>
<dbReference type="Pfam" id="PF00385">
    <property type="entry name" value="Chromo"/>
    <property type="match status" value="1"/>
</dbReference>
<proteinExistence type="predicted"/>
<dbReference type="InterPro" id="IPR001650">
    <property type="entry name" value="Helicase_C-like"/>
</dbReference>
<dbReference type="InterPro" id="IPR001965">
    <property type="entry name" value="Znf_PHD"/>
</dbReference>
<keyword evidence="9" id="KW-0539">Nucleus</keyword>
<dbReference type="Pfam" id="PF00628">
    <property type="entry name" value="PHD"/>
    <property type="match status" value="1"/>
</dbReference>
<dbReference type="PROSITE" id="PS51192">
    <property type="entry name" value="HELICASE_ATP_BIND_1"/>
    <property type="match status" value="1"/>
</dbReference>
<sequence>MASIRNARKEIDYGEQSSEDESEESSVEESGSLSEFEDDENDSHCFNCGKATPTLLCCELCPRVYHRKCLSPPLAAIPKGDWFCPRCVPVRMLQLEVERIIDERSRPSRAGEREGDDWDGLEVKPAGGLLGANTARAATPVGDLDLLAAFALEDDDDPDAMGQAAEGEARGEVSSSGDARSDSFHSALSEEAEAAAAVLAPAAKRAAEHGRRTGTGAAGSWRVKELYVKWRGRAYTHCAWVPEAAVVAAARKAPQLLRRLKVFRQHQDDSEADVDEREAAAEEDADCVPHTSVPLAWTRVDRIIARRLRGKAAELEYLIKWQELGHNEATWESAASLTSDAALEAVAAFGRRRPIVDELAERRPAAPAGKRGRHGRGAPGAGTGPKREKRFAKTPPFLAGGQLHGYQLEGVNWLCHAWDRSEHVILADEMGLGKTIQTIALLAALHAEGVAKPHLIVVPLSTAPNWQREFQAWAPQLNVVAFSGNRAARDVIRRHELYAEREPSHGKRGPQDRVQVHALIVSYEMAMAEFTELRRLEWGVMVVDEGHRLKDPKSRLFKALTDLRTQLRVLLTGTPLQNSLAELFMLLSFLDKSKFDSLEEFEQEFTDISQEEQVKKLHETLKSHLLRRVKRDVLCDLPRKAERVVRVELSRLQKDWYRGILTASLPDLVGSGRKAPGMRNVLMQLRKCCNHAFLLDGVEAEHALQCERDASSAGREVPSLVERLLEASGKLELLDKMLARLLPAGHRVLIYSQFTTMLDILEDYLRERRLGFQRIDGNVAGSERQARIDAFNTSPTEYGVFLLSTRAGGLGINLASADTVVIFDSDWNPHNDLQAQARAHRLGQLKTVMIYRLVTHNTVEERMLAVSRRKLVLERVVVQTAADASLRQRELDDLLRHGAAELFAEEKEDAAGAPGASVSLGVNRERSRMDTAGMEKAAGRMGAAGKRVVYDDAAIKRLLDRSELEGDAPPEDTFGNDLMAAFKVAAFEFAEPGASPTAALPDGPAAGIQDGGRFWKGLLEEGFSALELAKQAEEGKGRRRRKQVNYADPAAAELEELGSDSDAGGSGPASDASLPAASGVPLRVCGLDEAGRRKVILLLARYGVMQQQPGKLFAHLYGAMTPIPPTSIELYGVMVMNVVTNSPSVPALAAAGLTGDVILPPGSDLQMLARRLGEINVVRQRVAEMSQMSATQITDFLRGPGFPVVQGWAAWQDQAVLMGTATYGWGQYDEMLADPKWGLLLAGPLEAVMALGAAADGSQGAAAGAAAGGAGAGGGAVAQGTMGAKLWWLDQRLQALLAWFTTQAPPAAAPPALAAAGGDSKAADNQAEPDEPAAAADAGGMGVGTVVLQWLRQPLLSPLAMRNAR</sequence>
<evidence type="ECO:0000259" key="13">
    <source>
        <dbReference type="PROSITE" id="PS50016"/>
    </source>
</evidence>
<dbReference type="PANTHER" id="PTHR45623:SF17">
    <property type="entry name" value="CHROMODOMAIN-HELICASE-DNA-BINDING PROTEIN 3-RELATED"/>
    <property type="match status" value="1"/>
</dbReference>
<evidence type="ECO:0000256" key="8">
    <source>
        <dbReference type="ARBA" id="ARBA00022840"/>
    </source>
</evidence>
<feature type="region of interest" description="Disordered" evidence="11">
    <location>
        <begin position="157"/>
        <end position="187"/>
    </location>
</feature>
<dbReference type="InterPro" id="IPR013083">
    <property type="entry name" value="Znf_RING/FYVE/PHD"/>
</dbReference>
<dbReference type="SUPFAM" id="SSF57903">
    <property type="entry name" value="FYVE/PHD zinc finger"/>
    <property type="match status" value="1"/>
</dbReference>
<comment type="subcellular location">
    <subcellularLocation>
        <location evidence="1">Nucleus</location>
    </subcellularLocation>
</comment>
<evidence type="ECO:0000259" key="14">
    <source>
        <dbReference type="PROSITE" id="PS51192"/>
    </source>
</evidence>
<gene>
    <name evidence="16" type="ORF">WJX81_006723</name>
</gene>
<evidence type="ECO:0000256" key="1">
    <source>
        <dbReference type="ARBA" id="ARBA00004123"/>
    </source>
</evidence>
<dbReference type="InterPro" id="IPR016197">
    <property type="entry name" value="Chromo-like_dom_sf"/>
</dbReference>
<name>A0AAW1R1N6_9CHLO</name>
<dbReference type="InterPro" id="IPR000953">
    <property type="entry name" value="Chromo/chromo_shadow_dom"/>
</dbReference>
<dbReference type="PROSITE" id="PS01359">
    <property type="entry name" value="ZF_PHD_1"/>
    <property type="match status" value="1"/>
</dbReference>
<dbReference type="PANTHER" id="PTHR45623">
    <property type="entry name" value="CHROMODOMAIN-HELICASE-DNA-BINDING PROTEIN 3-RELATED-RELATED"/>
    <property type="match status" value="1"/>
</dbReference>
<dbReference type="PROSITE" id="PS51194">
    <property type="entry name" value="HELICASE_CTER"/>
    <property type="match status" value="1"/>
</dbReference>
<evidence type="ECO:0000256" key="3">
    <source>
        <dbReference type="ARBA" id="ARBA00022737"/>
    </source>
</evidence>
<feature type="domain" description="PHD-type" evidence="13">
    <location>
        <begin position="42"/>
        <end position="90"/>
    </location>
</feature>
<dbReference type="GO" id="GO:0005524">
    <property type="term" value="F:ATP binding"/>
    <property type="evidence" value="ECO:0007669"/>
    <property type="project" value="UniProtKB-KW"/>
</dbReference>
<dbReference type="InterPro" id="IPR011011">
    <property type="entry name" value="Znf_FYVE_PHD"/>
</dbReference>
<dbReference type="PROSITE" id="PS50013">
    <property type="entry name" value="CHROMO_2"/>
    <property type="match status" value="1"/>
</dbReference>
<dbReference type="Pfam" id="PF00176">
    <property type="entry name" value="SNF2-rel_dom"/>
    <property type="match status" value="1"/>
</dbReference>
<evidence type="ECO:0000256" key="9">
    <source>
        <dbReference type="ARBA" id="ARBA00023242"/>
    </source>
</evidence>
<dbReference type="EMBL" id="JALJOU010000057">
    <property type="protein sequence ID" value="KAK9827617.1"/>
    <property type="molecule type" value="Genomic_DNA"/>
</dbReference>
<dbReference type="SMART" id="SM00487">
    <property type="entry name" value="DEXDc"/>
    <property type="match status" value="1"/>
</dbReference>
<evidence type="ECO:0000256" key="7">
    <source>
        <dbReference type="ARBA" id="ARBA00022833"/>
    </source>
</evidence>